<feature type="domain" description="D-serine dehydratase-like" evidence="3">
    <location>
        <begin position="285"/>
        <end position="374"/>
    </location>
</feature>
<protein>
    <submittedName>
        <fullName evidence="4">3-hydroxy-D-aspartate aldolase</fullName>
    </submittedName>
</protein>
<dbReference type="EMBL" id="CASHTH010001687">
    <property type="protein sequence ID" value="CAI8018175.1"/>
    <property type="molecule type" value="Genomic_DNA"/>
</dbReference>
<evidence type="ECO:0000313" key="5">
    <source>
        <dbReference type="Proteomes" id="UP001174909"/>
    </source>
</evidence>
<sequence>MERPIFQPIGSPAEELDTPALVVDLGIMEQNIAVLHNAIRGSDDVSGSGRVAVRPHVSCHGSPEIAQFQLSAESNSGGVAVSSLAEAEAFAAAGEDISTDDGAASSYRAIDDILIAGRVVSPAKISRLVALAGRITLSVAVDNPRNVQDLAEAAQAAGVTLGILVDMDAGYGFGGVAPGQDAVDLARIVTNAPGLALEGIMTYEGPLPITDRAELEAETRRRLQPILDTRSALERAGIEIATVSAGSTYNYDIVSQLSGITEVQAGVYALMDMETLRIRPELQPAARVLATVIGHPVAGRAVLDAGHKTTGPDFGVPVLEGFEGAVATRFSAEHGVLDLEGPATEQFMPNDKVHLVPYNLALCVNQYDYIRAVRDGKLVGYWRVAGRGQLG</sequence>
<dbReference type="AlphaFoldDB" id="A0AA35WKX7"/>
<dbReference type="SUPFAM" id="SSF51419">
    <property type="entry name" value="PLP-binding barrel"/>
    <property type="match status" value="1"/>
</dbReference>
<evidence type="ECO:0000256" key="1">
    <source>
        <dbReference type="ARBA" id="ARBA00005323"/>
    </source>
</evidence>
<dbReference type="SMART" id="SM01119">
    <property type="entry name" value="D-ser_dehydrat"/>
    <property type="match status" value="1"/>
</dbReference>
<dbReference type="Gene3D" id="3.20.20.10">
    <property type="entry name" value="Alanine racemase"/>
    <property type="match status" value="1"/>
</dbReference>
<dbReference type="InterPro" id="IPR001608">
    <property type="entry name" value="Ala_racemase_N"/>
</dbReference>
<reference evidence="4" key="1">
    <citation type="submission" date="2023-03" db="EMBL/GenBank/DDBJ databases">
        <authorList>
            <person name="Steffen K."/>
            <person name="Cardenas P."/>
        </authorList>
    </citation>
    <scope>NUCLEOTIDE SEQUENCE</scope>
</reference>
<dbReference type="InterPro" id="IPR051466">
    <property type="entry name" value="D-amino_acid_metab_enzyme"/>
</dbReference>
<dbReference type="Proteomes" id="UP001174909">
    <property type="component" value="Unassembled WGS sequence"/>
</dbReference>
<dbReference type="GO" id="GO:0008721">
    <property type="term" value="F:D-serine ammonia-lyase activity"/>
    <property type="evidence" value="ECO:0007669"/>
    <property type="project" value="TreeGrafter"/>
</dbReference>
<dbReference type="PANTHER" id="PTHR28004:SF2">
    <property type="entry name" value="D-SERINE DEHYDRATASE"/>
    <property type="match status" value="1"/>
</dbReference>
<dbReference type="InterPro" id="IPR042208">
    <property type="entry name" value="D-ser_dehydrat-like_sf"/>
</dbReference>
<dbReference type="InterPro" id="IPR026956">
    <property type="entry name" value="D-ser_dehydrat-like_dom"/>
</dbReference>
<dbReference type="Gene3D" id="2.40.37.20">
    <property type="entry name" value="D-serine dehydratase-like domain"/>
    <property type="match status" value="1"/>
</dbReference>
<name>A0AA35WKX7_GEOBA</name>
<accession>A0AA35WKX7</accession>
<comment type="similarity">
    <text evidence="1">Belongs to the DSD1 family.</text>
</comment>
<organism evidence="4 5">
    <name type="scientific">Geodia barretti</name>
    <name type="common">Barrett's horny sponge</name>
    <dbReference type="NCBI Taxonomy" id="519541"/>
    <lineage>
        <taxon>Eukaryota</taxon>
        <taxon>Metazoa</taxon>
        <taxon>Porifera</taxon>
        <taxon>Demospongiae</taxon>
        <taxon>Heteroscleromorpha</taxon>
        <taxon>Tetractinellida</taxon>
        <taxon>Astrophorina</taxon>
        <taxon>Geodiidae</taxon>
        <taxon>Geodia</taxon>
    </lineage>
</organism>
<comment type="caution">
    <text evidence="4">The sequence shown here is derived from an EMBL/GenBank/DDBJ whole genome shotgun (WGS) entry which is preliminary data.</text>
</comment>
<evidence type="ECO:0000259" key="3">
    <source>
        <dbReference type="SMART" id="SM01119"/>
    </source>
</evidence>
<dbReference type="Pfam" id="PF01168">
    <property type="entry name" value="Ala_racemase_N"/>
    <property type="match status" value="1"/>
</dbReference>
<dbReference type="Pfam" id="PF14031">
    <property type="entry name" value="D-ser_dehydrat"/>
    <property type="match status" value="1"/>
</dbReference>
<evidence type="ECO:0000313" key="4">
    <source>
        <dbReference type="EMBL" id="CAI8018175.1"/>
    </source>
</evidence>
<dbReference type="PANTHER" id="PTHR28004">
    <property type="entry name" value="ZGC:162816-RELATED"/>
    <property type="match status" value="1"/>
</dbReference>
<keyword evidence="5" id="KW-1185">Reference proteome</keyword>
<dbReference type="GO" id="GO:0036088">
    <property type="term" value="P:D-serine catabolic process"/>
    <property type="evidence" value="ECO:0007669"/>
    <property type="project" value="TreeGrafter"/>
</dbReference>
<gene>
    <name evidence="4" type="ORF">GBAR_LOCUS10991</name>
</gene>
<evidence type="ECO:0000256" key="2">
    <source>
        <dbReference type="ARBA" id="ARBA00023239"/>
    </source>
</evidence>
<keyword evidence="2" id="KW-0456">Lyase</keyword>
<dbReference type="InterPro" id="IPR029066">
    <property type="entry name" value="PLP-binding_barrel"/>
</dbReference>
<proteinExistence type="inferred from homology"/>